<evidence type="ECO:0000313" key="2">
    <source>
        <dbReference type="EMBL" id="KAD5802584.1"/>
    </source>
</evidence>
<feature type="compositionally biased region" description="Pro residues" evidence="1">
    <location>
        <begin position="40"/>
        <end position="55"/>
    </location>
</feature>
<reference evidence="2 3" key="1">
    <citation type="submission" date="2019-05" db="EMBL/GenBank/DDBJ databases">
        <title>Mikania micrantha, genome provides insights into the molecular mechanism of rapid growth.</title>
        <authorList>
            <person name="Liu B."/>
        </authorList>
    </citation>
    <scope>NUCLEOTIDE SEQUENCE [LARGE SCALE GENOMIC DNA]</scope>
    <source>
        <strain evidence="2">NLD-2019</strain>
        <tissue evidence="2">Leaf</tissue>
    </source>
</reference>
<dbReference type="EMBL" id="SZYD01000007">
    <property type="protein sequence ID" value="KAD5802584.1"/>
    <property type="molecule type" value="Genomic_DNA"/>
</dbReference>
<gene>
    <name evidence="2" type="ORF">E3N88_13944</name>
</gene>
<evidence type="ECO:0000313" key="3">
    <source>
        <dbReference type="Proteomes" id="UP000326396"/>
    </source>
</evidence>
<name>A0A5N6P022_9ASTR</name>
<comment type="caution">
    <text evidence="2">The sequence shown here is derived from an EMBL/GenBank/DDBJ whole genome shotgun (WGS) entry which is preliminary data.</text>
</comment>
<dbReference type="AlphaFoldDB" id="A0A5N6P022"/>
<evidence type="ECO:0000256" key="1">
    <source>
        <dbReference type="SAM" id="MobiDB-lite"/>
    </source>
</evidence>
<accession>A0A5N6P022</accession>
<feature type="region of interest" description="Disordered" evidence="1">
    <location>
        <begin position="1"/>
        <end position="83"/>
    </location>
</feature>
<sequence length="115" mass="12438">MTSSHVKRGGGVTRWYQSHRSESDPSKASSAASQAVPVVPHTPSPPVPVTQPPPARLGSHGHSQPHAEKASTGIRRSSSPQRVPVWNGLRRMRGLAARPLDCLLGTSWHRETSLR</sequence>
<organism evidence="2 3">
    <name type="scientific">Mikania micrantha</name>
    <name type="common">bitter vine</name>
    <dbReference type="NCBI Taxonomy" id="192012"/>
    <lineage>
        <taxon>Eukaryota</taxon>
        <taxon>Viridiplantae</taxon>
        <taxon>Streptophyta</taxon>
        <taxon>Embryophyta</taxon>
        <taxon>Tracheophyta</taxon>
        <taxon>Spermatophyta</taxon>
        <taxon>Magnoliopsida</taxon>
        <taxon>eudicotyledons</taxon>
        <taxon>Gunneridae</taxon>
        <taxon>Pentapetalae</taxon>
        <taxon>asterids</taxon>
        <taxon>campanulids</taxon>
        <taxon>Asterales</taxon>
        <taxon>Asteraceae</taxon>
        <taxon>Asteroideae</taxon>
        <taxon>Heliantheae alliance</taxon>
        <taxon>Eupatorieae</taxon>
        <taxon>Mikania</taxon>
    </lineage>
</organism>
<keyword evidence="3" id="KW-1185">Reference proteome</keyword>
<dbReference type="Proteomes" id="UP000326396">
    <property type="component" value="Linkage Group LG15"/>
</dbReference>
<feature type="compositionally biased region" description="Low complexity" evidence="1">
    <location>
        <begin position="26"/>
        <end position="39"/>
    </location>
</feature>
<proteinExistence type="predicted"/>
<protein>
    <submittedName>
        <fullName evidence="2">Uncharacterized protein</fullName>
    </submittedName>
</protein>